<feature type="domain" description="Spindle assembly abnormal protein 6 N-terminal" evidence="8">
    <location>
        <begin position="13"/>
        <end position="151"/>
    </location>
</feature>
<feature type="compositionally biased region" description="Polar residues" evidence="7">
    <location>
        <begin position="674"/>
        <end position="703"/>
    </location>
</feature>
<evidence type="ECO:0000259" key="8">
    <source>
        <dbReference type="Pfam" id="PF16531"/>
    </source>
</evidence>
<dbReference type="Gene3D" id="2.170.210.20">
    <property type="entry name" value="Spindle assembly abnormal protein 6, N-terminal domain"/>
    <property type="match status" value="1"/>
</dbReference>
<evidence type="ECO:0000313" key="12">
    <source>
        <dbReference type="EMBL" id="CAF3897264.1"/>
    </source>
</evidence>
<keyword evidence="4" id="KW-0206">Cytoskeleton</keyword>
<evidence type="ECO:0000256" key="2">
    <source>
        <dbReference type="ARBA" id="ARBA00022490"/>
    </source>
</evidence>
<dbReference type="OrthoDB" id="49058at2759"/>
<dbReference type="EMBL" id="CAJOBE010002683">
    <property type="protein sequence ID" value="CAF3837496.1"/>
    <property type="molecule type" value="Genomic_DNA"/>
</dbReference>
<dbReference type="Proteomes" id="UP000663889">
    <property type="component" value="Unassembled WGS sequence"/>
</dbReference>
<comment type="subcellular location">
    <subcellularLocation>
        <location evidence="1">Cytoplasm</location>
        <location evidence="1">Cytoskeleton</location>
        <location evidence="1">Microtubule organizing center</location>
        <location evidence="1">Centrosome</location>
    </subcellularLocation>
</comment>
<evidence type="ECO:0000256" key="3">
    <source>
        <dbReference type="ARBA" id="ARBA00023054"/>
    </source>
</evidence>
<evidence type="ECO:0000313" key="13">
    <source>
        <dbReference type="Proteomes" id="UP000663889"/>
    </source>
</evidence>
<dbReference type="EMBL" id="CAJNOO010000094">
    <property type="protein sequence ID" value="CAF0798091.1"/>
    <property type="molecule type" value="Genomic_DNA"/>
</dbReference>
<dbReference type="CDD" id="cd10142">
    <property type="entry name" value="HD_SAS6_N"/>
    <property type="match status" value="1"/>
</dbReference>
<organism evidence="10 13">
    <name type="scientific">Rotaria sordida</name>
    <dbReference type="NCBI Taxonomy" id="392033"/>
    <lineage>
        <taxon>Eukaryota</taxon>
        <taxon>Metazoa</taxon>
        <taxon>Spiralia</taxon>
        <taxon>Gnathifera</taxon>
        <taxon>Rotifera</taxon>
        <taxon>Eurotatoria</taxon>
        <taxon>Bdelloidea</taxon>
        <taxon>Philodinida</taxon>
        <taxon>Philodinidae</taxon>
        <taxon>Rotaria</taxon>
    </lineage>
</organism>
<dbReference type="AlphaFoldDB" id="A0A814FES5"/>
<name>A0A814FES5_9BILA</name>
<evidence type="ECO:0000313" key="11">
    <source>
        <dbReference type="EMBL" id="CAF3837496.1"/>
    </source>
</evidence>
<dbReference type="Proteomes" id="UP000663874">
    <property type="component" value="Unassembled WGS sequence"/>
</dbReference>
<keyword evidence="2" id="KW-0963">Cytoplasm</keyword>
<feature type="region of interest" description="Disordered" evidence="7">
    <location>
        <begin position="650"/>
        <end position="703"/>
    </location>
</feature>
<dbReference type="Proteomes" id="UP000663823">
    <property type="component" value="Unassembled WGS sequence"/>
</dbReference>
<comment type="caution">
    <text evidence="10">The sequence shown here is derived from an EMBL/GenBank/DDBJ whole genome shotgun (WGS) entry which is preliminary data.</text>
</comment>
<reference evidence="10" key="1">
    <citation type="submission" date="2021-02" db="EMBL/GenBank/DDBJ databases">
        <authorList>
            <person name="Nowell W R."/>
        </authorList>
    </citation>
    <scope>NUCLEOTIDE SEQUENCE</scope>
</reference>
<gene>
    <name evidence="11" type="ORF">FNK824_LOCUS17137</name>
    <name evidence="12" type="ORF">OTI717_LOCUS23594</name>
    <name evidence="9" type="ORF">RFH988_LOCUS3778</name>
    <name evidence="10" type="ORF">SEV965_LOCUS9655</name>
</gene>
<dbReference type="InterPro" id="IPR032396">
    <property type="entry name" value="SAS-6_N"/>
</dbReference>
<dbReference type="GO" id="GO:0005814">
    <property type="term" value="C:centriole"/>
    <property type="evidence" value="ECO:0007669"/>
    <property type="project" value="TreeGrafter"/>
</dbReference>
<keyword evidence="5" id="KW-0131">Cell cycle</keyword>
<evidence type="ECO:0000256" key="7">
    <source>
        <dbReference type="SAM" id="MobiDB-lite"/>
    </source>
</evidence>
<dbReference type="EMBL" id="CAJNOU010000381">
    <property type="protein sequence ID" value="CAF0979017.1"/>
    <property type="molecule type" value="Genomic_DNA"/>
</dbReference>
<dbReference type="Pfam" id="PF16531">
    <property type="entry name" value="SAS-6_N"/>
    <property type="match status" value="1"/>
</dbReference>
<feature type="compositionally biased region" description="Polar residues" evidence="7">
    <location>
        <begin position="650"/>
        <end position="663"/>
    </location>
</feature>
<dbReference type="PANTHER" id="PTHR44281:SF2">
    <property type="entry name" value="SPINDLE ASSEMBLY ABNORMAL PROTEIN 6 HOMOLOG"/>
    <property type="match status" value="1"/>
</dbReference>
<sequence length="703" mass="81464">MDTIVSSSNQPALFSKNIYLRIITNIKTDEKCRNVYVTVEFQTASSLQTEFVLKLTDEDDPFFLYELHLNVDDFKNLKREQGVLVDFNAFPQHVIDYLKLCIRDQHNDTTPANGSRFQLQLVTDEQQLTNHQTHLRVVEISSFKHLTHLSLLVTSANDYEIKNYLARRLQSKTMDYNQLNNDYEKLKRELELTQLELKEKNTNFEKLKREWDSNNNQIVGRHMQELAEEKEKALQERTSIQEKVENDRRELEQTHLRNVRDMQKRLSELEETTKELTSLKYRNEITINELSSKLQTLTEEYQQAKDEINKYRKTNTTLENDIHQYEKTVNHLRTKIALVEQEVKSKHEVIQQTNDRIAIEQESKKKYEETVQLKMEKMLELKRDLAKGNEIIIRFGNDLEKCKSDLQKYQQELAKSREKMKTKDQIATKQERILQEKERELATLQKENVELTNKLEKSNDTYQKLTEQHNEAKDLLKKNEALINYLNHKLTELQNIQPQQARLLNGNMTLDSSSATTTTTSNHFRPTSFLTNSQTNGELHSMRHVAQFPSLQTHYEPMNKSQGTTWNSSTTGHNQHMMSSTQMPVSSSTLNTSTSAAVKHYSASNNDLKDNIEQNSMNPPVSSKIDPKYFQFSSTSGTTMTTGNLPLRSSMSAGNVQNSSRANTTTTTAVINKPLSTQQNRSVRQQSVNTTPLASAYSSEKQM</sequence>
<dbReference type="SUPFAM" id="SSF57997">
    <property type="entry name" value="Tropomyosin"/>
    <property type="match status" value="1"/>
</dbReference>
<accession>A0A814FES5</accession>
<protein>
    <recommendedName>
        <fullName evidence="8">Spindle assembly abnormal protein 6 N-terminal domain-containing protein</fullName>
    </recommendedName>
</protein>
<evidence type="ECO:0000256" key="4">
    <source>
        <dbReference type="ARBA" id="ARBA00023212"/>
    </source>
</evidence>
<feature type="coiled-coil region" evidence="6">
    <location>
        <begin position="169"/>
        <end position="482"/>
    </location>
</feature>
<proteinExistence type="predicted"/>
<feature type="compositionally biased region" description="Polar residues" evidence="7">
    <location>
        <begin position="559"/>
        <end position="585"/>
    </location>
</feature>
<dbReference type="EMBL" id="CAJOAX010004256">
    <property type="protein sequence ID" value="CAF3897264.1"/>
    <property type="molecule type" value="Genomic_DNA"/>
</dbReference>
<evidence type="ECO:0000256" key="1">
    <source>
        <dbReference type="ARBA" id="ARBA00004300"/>
    </source>
</evidence>
<dbReference type="InterPro" id="IPR038558">
    <property type="entry name" value="SAS-6_N_sf"/>
</dbReference>
<feature type="region of interest" description="Disordered" evidence="7">
    <location>
        <begin position="559"/>
        <end position="593"/>
    </location>
</feature>
<evidence type="ECO:0000313" key="9">
    <source>
        <dbReference type="EMBL" id="CAF0798091.1"/>
    </source>
</evidence>
<dbReference type="Proteomes" id="UP000663882">
    <property type="component" value="Unassembled WGS sequence"/>
</dbReference>
<dbReference type="GO" id="GO:0005813">
    <property type="term" value="C:centrosome"/>
    <property type="evidence" value="ECO:0007669"/>
    <property type="project" value="UniProtKB-SubCell"/>
</dbReference>
<evidence type="ECO:0000256" key="6">
    <source>
        <dbReference type="SAM" id="Coils"/>
    </source>
</evidence>
<evidence type="ECO:0000313" key="10">
    <source>
        <dbReference type="EMBL" id="CAF0979017.1"/>
    </source>
</evidence>
<keyword evidence="3 6" id="KW-0175">Coiled coil</keyword>
<dbReference type="GO" id="GO:0007099">
    <property type="term" value="P:centriole replication"/>
    <property type="evidence" value="ECO:0007669"/>
    <property type="project" value="TreeGrafter"/>
</dbReference>
<evidence type="ECO:0000256" key="5">
    <source>
        <dbReference type="ARBA" id="ARBA00023306"/>
    </source>
</evidence>
<dbReference type="PANTHER" id="PTHR44281">
    <property type="entry name" value="SPINDLE ASSEMBLY ABNORMAL PROTEIN 6 HOMOLOG"/>
    <property type="match status" value="1"/>
</dbReference>